<comment type="cofactor">
    <cofactor evidence="16">
        <name>Mg(2+)</name>
        <dbReference type="ChEBI" id="CHEBI:18420"/>
    </cofactor>
</comment>
<feature type="binding site" evidence="15">
    <location>
        <position position="958"/>
    </location>
    <ligand>
        <name>ATP</name>
        <dbReference type="ChEBI" id="CHEBI:30616"/>
    </ligand>
</feature>
<feature type="domain" description="P-type ATPase C-terminal" evidence="20">
    <location>
        <begin position="1004"/>
        <end position="1254"/>
    </location>
</feature>
<dbReference type="GO" id="GO:0005886">
    <property type="term" value="C:plasma membrane"/>
    <property type="evidence" value="ECO:0007669"/>
    <property type="project" value="TreeGrafter"/>
</dbReference>
<evidence type="ECO:0000256" key="1">
    <source>
        <dbReference type="ARBA" id="ARBA00004141"/>
    </source>
</evidence>
<dbReference type="InterPro" id="IPR032630">
    <property type="entry name" value="P_typ_ATPase_c"/>
</dbReference>
<evidence type="ECO:0000313" key="22">
    <source>
        <dbReference type="Proteomes" id="UP000027222"/>
    </source>
</evidence>
<feature type="binding site" evidence="15">
    <location>
        <position position="711"/>
    </location>
    <ligand>
        <name>ATP</name>
        <dbReference type="ChEBI" id="CHEBI:30616"/>
    </ligand>
</feature>
<comment type="subcellular location">
    <subcellularLocation>
        <location evidence="1 17">Membrane</location>
        <topology evidence="1 17">Multi-pass membrane protein</topology>
    </subcellularLocation>
</comment>
<evidence type="ECO:0000256" key="17">
    <source>
        <dbReference type="RuleBase" id="RU362033"/>
    </source>
</evidence>
<feature type="binding site" evidence="15">
    <location>
        <position position="492"/>
    </location>
    <ligand>
        <name>ATP</name>
        <dbReference type="ChEBI" id="CHEBI:30616"/>
    </ligand>
</feature>
<feature type="binding site" evidence="15">
    <location>
        <position position="952"/>
    </location>
    <ligand>
        <name>ATP</name>
        <dbReference type="ChEBI" id="CHEBI:30616"/>
    </ligand>
</feature>
<feature type="active site" description="4-aspartylphosphate intermediate" evidence="14">
    <location>
        <position position="492"/>
    </location>
</feature>
<dbReference type="HOGENOM" id="CLU_000846_1_1_1"/>
<dbReference type="InterPro" id="IPR036412">
    <property type="entry name" value="HAD-like_sf"/>
</dbReference>
<dbReference type="GO" id="GO:0140326">
    <property type="term" value="F:ATPase-coupled intramembrane lipid transporter activity"/>
    <property type="evidence" value="ECO:0007669"/>
    <property type="project" value="UniProtKB-EC"/>
</dbReference>
<dbReference type="PRINTS" id="PR00119">
    <property type="entry name" value="CATATPASE"/>
</dbReference>
<feature type="binding site" evidence="16">
    <location>
        <position position="982"/>
    </location>
    <ligand>
        <name>Mg(2+)</name>
        <dbReference type="ChEBI" id="CHEBI:18420"/>
    </ligand>
</feature>
<keyword evidence="11 17" id="KW-0472">Membrane</keyword>
<dbReference type="InterPro" id="IPR018303">
    <property type="entry name" value="ATPase_P-typ_P_site"/>
</dbReference>
<reference evidence="22" key="1">
    <citation type="journal article" date="2014" name="Proc. Natl. Acad. Sci. U.S.A.">
        <title>Extensive sampling of basidiomycete genomes demonstrates inadequacy of the white-rot/brown-rot paradigm for wood decay fungi.</title>
        <authorList>
            <person name="Riley R."/>
            <person name="Salamov A.A."/>
            <person name="Brown D.W."/>
            <person name="Nagy L.G."/>
            <person name="Floudas D."/>
            <person name="Held B.W."/>
            <person name="Levasseur A."/>
            <person name="Lombard V."/>
            <person name="Morin E."/>
            <person name="Otillar R."/>
            <person name="Lindquist E.A."/>
            <person name="Sun H."/>
            <person name="LaButti K.M."/>
            <person name="Schmutz J."/>
            <person name="Jabbour D."/>
            <person name="Luo H."/>
            <person name="Baker S.E."/>
            <person name="Pisabarro A.G."/>
            <person name="Walton J.D."/>
            <person name="Blanchette R.A."/>
            <person name="Henrissat B."/>
            <person name="Martin F."/>
            <person name="Cullen D."/>
            <person name="Hibbett D.S."/>
            <person name="Grigoriev I.V."/>
        </authorList>
    </citation>
    <scope>NUCLEOTIDE SEQUENCE [LARGE SCALE GENOMIC DNA]</scope>
    <source>
        <strain evidence="22">CBS 339.88</strain>
    </source>
</reference>
<evidence type="ECO:0000256" key="4">
    <source>
        <dbReference type="ARBA" id="ARBA00022692"/>
    </source>
</evidence>
<accession>A0A067T192</accession>
<feature type="transmembrane region" description="Helical" evidence="17">
    <location>
        <begin position="108"/>
        <end position="126"/>
    </location>
</feature>
<keyword evidence="3" id="KW-0597">Phosphoprotein</keyword>
<feature type="domain" description="P-type ATPase N-terminal" evidence="19">
    <location>
        <begin position="58"/>
        <end position="113"/>
    </location>
</feature>
<evidence type="ECO:0000256" key="13">
    <source>
        <dbReference type="ARBA" id="ARBA00049128"/>
    </source>
</evidence>
<protein>
    <recommendedName>
        <fullName evidence="17">Phospholipid-transporting ATPase</fullName>
        <ecNumber evidence="17">7.6.2.1</ecNumber>
    </recommendedName>
</protein>
<feature type="binding site" evidence="15">
    <location>
        <position position="826"/>
    </location>
    <ligand>
        <name>ATP</name>
        <dbReference type="ChEBI" id="CHEBI:30616"/>
    </ligand>
</feature>
<dbReference type="PROSITE" id="PS00154">
    <property type="entry name" value="ATPASE_E1_E2"/>
    <property type="match status" value="1"/>
</dbReference>
<dbReference type="Pfam" id="PF16212">
    <property type="entry name" value="PhoLip_ATPase_C"/>
    <property type="match status" value="1"/>
</dbReference>
<evidence type="ECO:0000313" key="21">
    <source>
        <dbReference type="EMBL" id="KDR73714.1"/>
    </source>
</evidence>
<feature type="compositionally biased region" description="Basic and acidic residues" evidence="18">
    <location>
        <begin position="190"/>
        <end position="200"/>
    </location>
</feature>
<evidence type="ECO:0000256" key="10">
    <source>
        <dbReference type="ARBA" id="ARBA00022989"/>
    </source>
</evidence>
<dbReference type="Gene3D" id="3.40.50.1000">
    <property type="entry name" value="HAD superfamily/HAD-like"/>
    <property type="match status" value="2"/>
</dbReference>
<feature type="binding site" evidence="15">
    <location>
        <position position="685"/>
    </location>
    <ligand>
        <name>ATP</name>
        <dbReference type="ChEBI" id="CHEBI:30616"/>
    </ligand>
</feature>
<dbReference type="PANTHER" id="PTHR24092:SF153">
    <property type="entry name" value="PHOSPHOLIPID-TRANSPORTING ATPASE"/>
    <property type="match status" value="1"/>
</dbReference>
<dbReference type="SFLD" id="SFLDF00027">
    <property type="entry name" value="p-type_atpase"/>
    <property type="match status" value="1"/>
</dbReference>
<evidence type="ECO:0000256" key="15">
    <source>
        <dbReference type="PIRSR" id="PIRSR606539-2"/>
    </source>
</evidence>
<dbReference type="InterPro" id="IPR023298">
    <property type="entry name" value="ATPase_P-typ_TM_dom_sf"/>
</dbReference>
<dbReference type="InterPro" id="IPR023214">
    <property type="entry name" value="HAD_sf"/>
</dbReference>
<dbReference type="FunFam" id="3.40.50.1000:FF:000001">
    <property type="entry name" value="Phospholipid-transporting ATPase IC"/>
    <property type="match status" value="1"/>
</dbReference>
<feature type="binding site" evidence="15">
    <location>
        <position position="981"/>
    </location>
    <ligand>
        <name>ATP</name>
        <dbReference type="ChEBI" id="CHEBI:30616"/>
    </ligand>
</feature>
<dbReference type="FunFam" id="3.40.1110.10:FF:000087">
    <property type="entry name" value="Phospholipid-transporting ATPase"/>
    <property type="match status" value="1"/>
</dbReference>
<dbReference type="InterPro" id="IPR006539">
    <property type="entry name" value="P-type_ATPase_IV"/>
</dbReference>
<evidence type="ECO:0000256" key="11">
    <source>
        <dbReference type="ARBA" id="ARBA00023136"/>
    </source>
</evidence>
<feature type="binding site" evidence="15">
    <location>
        <position position="745"/>
    </location>
    <ligand>
        <name>ATP</name>
        <dbReference type="ChEBI" id="CHEBI:30616"/>
    </ligand>
</feature>
<dbReference type="SUPFAM" id="SSF81653">
    <property type="entry name" value="Calcium ATPase, transduction domain A"/>
    <property type="match status" value="1"/>
</dbReference>
<dbReference type="InterPro" id="IPR023299">
    <property type="entry name" value="ATPase_P-typ_cyto_dom_N"/>
</dbReference>
<feature type="binding site" evidence="16">
    <location>
        <position position="978"/>
    </location>
    <ligand>
        <name>Mg(2+)</name>
        <dbReference type="ChEBI" id="CHEBI:18420"/>
    </ligand>
</feature>
<dbReference type="GO" id="GO:0000287">
    <property type="term" value="F:magnesium ion binding"/>
    <property type="evidence" value="ECO:0007669"/>
    <property type="project" value="UniProtKB-UniRule"/>
</dbReference>
<dbReference type="InterPro" id="IPR001757">
    <property type="entry name" value="P_typ_ATPase"/>
</dbReference>
<evidence type="ECO:0000256" key="8">
    <source>
        <dbReference type="ARBA" id="ARBA00022842"/>
    </source>
</evidence>
<dbReference type="EC" id="7.6.2.1" evidence="17"/>
<feature type="binding site" evidence="15">
    <location>
        <position position="982"/>
    </location>
    <ligand>
        <name>ATP</name>
        <dbReference type="ChEBI" id="CHEBI:30616"/>
    </ligand>
</feature>
<evidence type="ECO:0000256" key="14">
    <source>
        <dbReference type="PIRSR" id="PIRSR606539-1"/>
    </source>
</evidence>
<keyword evidence="10 17" id="KW-1133">Transmembrane helix</keyword>
<dbReference type="STRING" id="685588.A0A067T192"/>
<dbReference type="GO" id="GO:0045332">
    <property type="term" value="P:phospholipid translocation"/>
    <property type="evidence" value="ECO:0007669"/>
    <property type="project" value="TreeGrafter"/>
</dbReference>
<feature type="binding site" evidence="16">
    <location>
        <position position="492"/>
    </location>
    <ligand>
        <name>Mg(2+)</name>
        <dbReference type="ChEBI" id="CHEBI:18420"/>
    </ligand>
</feature>
<evidence type="ECO:0000256" key="12">
    <source>
        <dbReference type="ARBA" id="ARBA00034036"/>
    </source>
</evidence>
<keyword evidence="4 17" id="KW-0812">Transmembrane</keyword>
<dbReference type="SFLD" id="SFLDG00002">
    <property type="entry name" value="C1.7:_P-type_atpase_like"/>
    <property type="match status" value="1"/>
</dbReference>
<dbReference type="Gene3D" id="2.70.150.10">
    <property type="entry name" value="Calcium-transporting ATPase, cytoplasmic transduction domain A"/>
    <property type="match status" value="1"/>
</dbReference>
<dbReference type="SUPFAM" id="SSF81660">
    <property type="entry name" value="Metal cation-transporting ATPase, ATP-binding domain N"/>
    <property type="match status" value="1"/>
</dbReference>
<dbReference type="NCBIfam" id="TIGR01652">
    <property type="entry name" value="ATPase-Plipid"/>
    <property type="match status" value="1"/>
</dbReference>
<feature type="binding site" evidence="16">
    <location>
        <position position="494"/>
    </location>
    <ligand>
        <name>Mg(2+)</name>
        <dbReference type="ChEBI" id="CHEBI:18420"/>
    </ligand>
</feature>
<feature type="compositionally biased region" description="Polar residues" evidence="18">
    <location>
        <begin position="1364"/>
        <end position="1375"/>
    </location>
</feature>
<name>A0A067T192_GALM3</name>
<evidence type="ECO:0000256" key="6">
    <source>
        <dbReference type="ARBA" id="ARBA00022741"/>
    </source>
</evidence>
<keyword evidence="6 15" id="KW-0547">Nucleotide-binding</keyword>
<dbReference type="PANTHER" id="PTHR24092">
    <property type="entry name" value="PROBABLE PHOSPHOLIPID-TRANSPORTING ATPASE"/>
    <property type="match status" value="1"/>
</dbReference>
<dbReference type="NCBIfam" id="TIGR01494">
    <property type="entry name" value="ATPase_P-type"/>
    <property type="match status" value="1"/>
</dbReference>
<comment type="catalytic activity">
    <reaction evidence="13">
        <text>a 1,2-diacyl-sn-glycero-3-phosphoethanolamine(out) + ATP + H2O = a 1,2-diacyl-sn-glycero-3-phosphoethanolamine(in) + ADP + phosphate + H(+)</text>
        <dbReference type="Rhea" id="RHEA:66132"/>
        <dbReference type="ChEBI" id="CHEBI:15377"/>
        <dbReference type="ChEBI" id="CHEBI:15378"/>
        <dbReference type="ChEBI" id="CHEBI:30616"/>
        <dbReference type="ChEBI" id="CHEBI:43474"/>
        <dbReference type="ChEBI" id="CHEBI:64612"/>
        <dbReference type="ChEBI" id="CHEBI:456216"/>
    </reaction>
    <physiologicalReaction direction="left-to-right" evidence="13">
        <dbReference type="Rhea" id="RHEA:66133"/>
    </physiologicalReaction>
</comment>
<feature type="transmembrane region" description="Helical" evidence="17">
    <location>
        <begin position="1034"/>
        <end position="1055"/>
    </location>
</feature>
<evidence type="ECO:0000259" key="20">
    <source>
        <dbReference type="Pfam" id="PF16212"/>
    </source>
</evidence>
<feature type="binding site" evidence="15">
    <location>
        <position position="827"/>
    </location>
    <ligand>
        <name>ATP</name>
        <dbReference type="ChEBI" id="CHEBI:30616"/>
    </ligand>
</feature>
<feature type="transmembrane region" description="Helical" evidence="17">
    <location>
        <begin position="376"/>
        <end position="394"/>
    </location>
</feature>
<feature type="binding site" evidence="15">
    <location>
        <position position="494"/>
    </location>
    <ligand>
        <name>ATP</name>
        <dbReference type="ChEBI" id="CHEBI:30616"/>
    </ligand>
</feature>
<feature type="transmembrane region" description="Helical" evidence="17">
    <location>
        <begin position="1225"/>
        <end position="1245"/>
    </location>
</feature>
<organism evidence="21 22">
    <name type="scientific">Galerina marginata (strain CBS 339.88)</name>
    <dbReference type="NCBI Taxonomy" id="685588"/>
    <lineage>
        <taxon>Eukaryota</taxon>
        <taxon>Fungi</taxon>
        <taxon>Dikarya</taxon>
        <taxon>Basidiomycota</taxon>
        <taxon>Agaricomycotina</taxon>
        <taxon>Agaricomycetes</taxon>
        <taxon>Agaricomycetidae</taxon>
        <taxon>Agaricales</taxon>
        <taxon>Agaricineae</taxon>
        <taxon>Strophariaceae</taxon>
        <taxon>Galerina</taxon>
    </lineage>
</organism>
<keyword evidence="7 15" id="KW-0067">ATP-binding</keyword>
<sequence length="1404" mass="157249">MARSSTKSGFVSWYERLAAFNVEDLFSRKRPPGPPRTIFVNHPLPESSFDPKGKIKRDNVYTTNQVITSKYTLITFLPRDLLEQFRRIANIFFLVIAILQFFPKFATISPGAAILPLLIVLAVTALKDGYEDFKRHQSDNRVNYSKVLVLSGGNWSNPNVTERKSTSFMPTILPKGSKPSTVAIPGTRNSSKDVKAATSDEDHDYDDDDVLSNTPTKPHWKSAFWEDIRVGDFVKIMDNQSFPADILICATSEEENVAFVETKNLDGETNLKSRRGVPALAHLNNARECANSQNSFRVQCDRPDTDMYRLNANVTIGESTSPVDLSMTLLRGTVLKNTNWAIGIVLFTGLDSKIVLNSGGTPSKRSKVERQMNPQVFINLLILALIAIVCAIADSRLQTHFFPLGAPWLFKDDQSDDNPRINGLITWVFALLTFQDIVPISLYLSIEFVRTCQAAFIYFDSDIYYEKTDQATTARTWNLSDDLGQIEYIFSDKTGTLTQNSMVFRMCSVAGRAYRGDNQALQDSEKEYNPEKLSSIVDRPISQVVEVDLWAADTQPEGSSRSQIDINGRKASIALNDGEKFTDSRLLEDIREASKGGAHVNPSSHNAKLNDFFLVLSLCHTVMAAADAETGSINYKAQSPDEAALVQAAADMGYVFLGKNKDILSLRTPRSADVEKYELLEILEFTSARKRMSVILRRVDIETNELLLLTKGADNVIFERLGPAEDDFKKETERHLNEFASSGLRTLTLAQRSISADEYESWSRRYQEATIALDNREELIDAVSNELEQGLHLLGATAIEDRLQDGVPETIEDLKKAGIKVWVATGDKLETAIAIGRSTNLISPDSNIVIVRGGSRPVHTQMIDALAQFFPDYDYEKELEMPTLPKDTMPEIPLQRINTGVSSIVGRENGERPGGFILVVDGAALLEAFADEENKSILLRLAILCDGVICCRVSPLQKALIVRLVKDGLGAMTLAIGDGANDVSMIQAADVGVGISGEEGLQAVNSSDYAIAQFRFLKKLLLVHGHWSYARNSVMILNFFYKNIVPIGVLWWFQIFDGWSANYVFDYTYILFWNSLWTIAPVVGIGIFDRFLDSHVLMEVPELYKYGREGTWFGTRSFMIYIFDGIVQSAIIYFILMYTYTSPTARKDGYDVYLFEFSTTMAISAALVANIFTGLNATAWSAWIFFAVFIGLIVQWVYTVIYSLISPGYAVTRLFGNDYFLFRSAYFWLGIPIVFVLSIAPRFLYKAWKFGYNPGDLETFQLLQRLHPKQDFSSYSRPSQPVTALPTTMQRRMSKVSRRNSRASSVVSLEHRFPRPSMDVRSASRTDMATGMVSVDHGFDFATEEHGVEMRRVQTNLSERRMSKQNIQSPSSPSSKGKDAIANVLTLSRSFLRKKGSTPLKPSE</sequence>
<evidence type="ECO:0000256" key="5">
    <source>
        <dbReference type="ARBA" id="ARBA00022723"/>
    </source>
</evidence>
<comment type="catalytic activity">
    <reaction evidence="12 17">
        <text>ATP + H2O + phospholipidSide 1 = ADP + phosphate + phospholipidSide 2.</text>
        <dbReference type="EC" id="7.6.2.1"/>
    </reaction>
</comment>
<dbReference type="Pfam" id="PF16209">
    <property type="entry name" value="PhoLip_ATPase_N"/>
    <property type="match status" value="1"/>
</dbReference>
<feature type="transmembrane region" description="Helical" evidence="17">
    <location>
        <begin position="1118"/>
        <end position="1140"/>
    </location>
</feature>
<proteinExistence type="inferred from homology"/>
<evidence type="ECO:0000256" key="3">
    <source>
        <dbReference type="ARBA" id="ARBA00022553"/>
    </source>
</evidence>
<dbReference type="FunFam" id="3.40.50.1000:FF:000014">
    <property type="entry name" value="Phospholipid-transporting ATPase"/>
    <property type="match status" value="1"/>
</dbReference>
<comment type="similarity">
    <text evidence="2 17">Belongs to the cation transport ATPase (P-type) (TC 3.A.3) family. Type IV subfamily.</text>
</comment>
<keyword evidence="22" id="KW-1185">Reference proteome</keyword>
<dbReference type="SFLD" id="SFLDS00003">
    <property type="entry name" value="Haloacid_Dehalogenase"/>
    <property type="match status" value="1"/>
</dbReference>
<feature type="transmembrane region" description="Helical" evidence="17">
    <location>
        <begin position="85"/>
        <end position="102"/>
    </location>
</feature>
<dbReference type="OrthoDB" id="377733at2759"/>
<dbReference type="SUPFAM" id="SSF81665">
    <property type="entry name" value="Calcium ATPase, transmembrane domain M"/>
    <property type="match status" value="1"/>
</dbReference>
<dbReference type="EMBL" id="KL142385">
    <property type="protein sequence ID" value="KDR73714.1"/>
    <property type="molecule type" value="Genomic_DNA"/>
</dbReference>
<feature type="compositionally biased region" description="Acidic residues" evidence="18">
    <location>
        <begin position="201"/>
        <end position="210"/>
    </location>
</feature>
<keyword evidence="9 17" id="KW-1278">Translocase</keyword>
<dbReference type="Pfam" id="PF13246">
    <property type="entry name" value="Cation_ATPase"/>
    <property type="match status" value="1"/>
</dbReference>
<evidence type="ECO:0000256" key="2">
    <source>
        <dbReference type="ARBA" id="ARBA00008109"/>
    </source>
</evidence>
<dbReference type="Proteomes" id="UP000027222">
    <property type="component" value="Unassembled WGS sequence"/>
</dbReference>
<feature type="transmembrane region" description="Helical" evidence="17">
    <location>
        <begin position="1184"/>
        <end position="1205"/>
    </location>
</feature>
<dbReference type="GO" id="GO:0005524">
    <property type="term" value="F:ATP binding"/>
    <property type="evidence" value="ECO:0007669"/>
    <property type="project" value="UniProtKB-UniRule"/>
</dbReference>
<evidence type="ECO:0000256" key="9">
    <source>
        <dbReference type="ARBA" id="ARBA00022967"/>
    </source>
</evidence>
<feature type="region of interest" description="Disordered" evidence="18">
    <location>
        <begin position="177"/>
        <end position="213"/>
    </location>
</feature>
<keyword evidence="8 16" id="KW-0460">Magnesium</keyword>
<evidence type="ECO:0000256" key="18">
    <source>
        <dbReference type="SAM" id="MobiDB-lite"/>
    </source>
</evidence>
<dbReference type="InterPro" id="IPR008250">
    <property type="entry name" value="ATPase_P-typ_transduc_dom_A_sf"/>
</dbReference>
<dbReference type="SUPFAM" id="SSF56784">
    <property type="entry name" value="HAD-like"/>
    <property type="match status" value="1"/>
</dbReference>
<dbReference type="GO" id="GO:0016887">
    <property type="term" value="F:ATP hydrolysis activity"/>
    <property type="evidence" value="ECO:0007669"/>
    <property type="project" value="InterPro"/>
</dbReference>
<feature type="transmembrane region" description="Helical" evidence="17">
    <location>
        <begin position="1067"/>
        <end position="1088"/>
    </location>
</feature>
<feature type="binding site" evidence="15">
    <location>
        <position position="493"/>
    </location>
    <ligand>
        <name>ATP</name>
        <dbReference type="ChEBI" id="CHEBI:30616"/>
    </ligand>
</feature>
<feature type="binding site" evidence="15">
    <location>
        <position position="642"/>
    </location>
    <ligand>
        <name>ATP</name>
        <dbReference type="ChEBI" id="CHEBI:30616"/>
    </ligand>
</feature>
<dbReference type="InterPro" id="IPR032631">
    <property type="entry name" value="P-type_ATPase_N"/>
</dbReference>
<gene>
    <name evidence="21" type="ORF">GALMADRAFT_71945</name>
</gene>
<keyword evidence="5 16" id="KW-0479">Metal-binding</keyword>
<dbReference type="Gene3D" id="3.40.1110.10">
    <property type="entry name" value="Calcium-transporting ATPase, cytoplasmic domain N"/>
    <property type="match status" value="2"/>
</dbReference>
<evidence type="ECO:0000259" key="19">
    <source>
        <dbReference type="Pfam" id="PF16209"/>
    </source>
</evidence>
<feature type="transmembrane region" description="Helical" evidence="17">
    <location>
        <begin position="1152"/>
        <end position="1172"/>
    </location>
</feature>
<feature type="region of interest" description="Disordered" evidence="18">
    <location>
        <begin position="1355"/>
        <end position="1382"/>
    </location>
</feature>
<evidence type="ECO:0000256" key="16">
    <source>
        <dbReference type="PIRSR" id="PIRSR606539-3"/>
    </source>
</evidence>
<feature type="binding site" evidence="15">
    <location>
        <position position="825"/>
    </location>
    <ligand>
        <name>ATP</name>
        <dbReference type="ChEBI" id="CHEBI:30616"/>
    </ligand>
</feature>
<dbReference type="InterPro" id="IPR044492">
    <property type="entry name" value="P_typ_ATPase_HD_dom"/>
</dbReference>
<evidence type="ECO:0000256" key="7">
    <source>
        <dbReference type="ARBA" id="ARBA00022840"/>
    </source>
</evidence>